<dbReference type="SUPFAM" id="SSF55874">
    <property type="entry name" value="ATPase domain of HSP90 chaperone/DNA topoisomerase II/histidine kinase"/>
    <property type="match status" value="1"/>
</dbReference>
<keyword evidence="2 6" id="KW-0418">Kinase</keyword>
<dbReference type="Pfam" id="PF02518">
    <property type="entry name" value="HATPase_c"/>
    <property type="match status" value="1"/>
</dbReference>
<feature type="coiled-coil region" evidence="4">
    <location>
        <begin position="104"/>
        <end position="131"/>
    </location>
</feature>
<dbReference type="SMART" id="SM00387">
    <property type="entry name" value="HATPase_c"/>
    <property type="match status" value="1"/>
</dbReference>
<feature type="domain" description="Histidine kinase" evidence="5">
    <location>
        <begin position="139"/>
        <end position="330"/>
    </location>
</feature>
<dbReference type="CDD" id="cd16917">
    <property type="entry name" value="HATPase_UhpB-NarQ-NarX-like"/>
    <property type="match status" value="1"/>
</dbReference>
<evidence type="ECO:0000256" key="4">
    <source>
        <dbReference type="SAM" id="Coils"/>
    </source>
</evidence>
<dbReference type="InterPro" id="IPR050482">
    <property type="entry name" value="Sensor_HK_TwoCompSys"/>
</dbReference>
<dbReference type="RefSeq" id="WP_261694297.1">
    <property type="nucleotide sequence ID" value="NZ_CP104694.1"/>
</dbReference>
<evidence type="ECO:0000256" key="1">
    <source>
        <dbReference type="ARBA" id="ARBA00022679"/>
    </source>
</evidence>
<dbReference type="PANTHER" id="PTHR24421">
    <property type="entry name" value="NITRATE/NITRITE SENSOR PROTEIN NARX-RELATED"/>
    <property type="match status" value="1"/>
</dbReference>
<dbReference type="InterPro" id="IPR003594">
    <property type="entry name" value="HATPase_dom"/>
</dbReference>
<evidence type="ECO:0000259" key="5">
    <source>
        <dbReference type="PROSITE" id="PS50109"/>
    </source>
</evidence>
<dbReference type="Proteomes" id="UP001064632">
    <property type="component" value="Chromosome"/>
</dbReference>
<dbReference type="InterPro" id="IPR011712">
    <property type="entry name" value="Sig_transdc_His_kin_sub3_dim/P"/>
</dbReference>
<evidence type="ECO:0000313" key="7">
    <source>
        <dbReference type="Proteomes" id="UP001064632"/>
    </source>
</evidence>
<dbReference type="EMBL" id="CP104694">
    <property type="protein sequence ID" value="UXI67322.1"/>
    <property type="molecule type" value="Genomic_DNA"/>
</dbReference>
<sequence length="336" mass="36326">MTSTSPHHLILRVDVPAGTLHRLSPAHPLAPDSATAIDALLMQIHPHDRVALRQLLTESAVDAALDPVRGLPPDTGPCYAVSITALPSGERLAVFSDSSVDTALAVCREQAAQLQRRLEDVSLRLVNAQEEERRHIARELHDEIGQTLTAVVLNLEYRRDEPMPPADRMQALTDVRRTLAEVRDMSLLLRPPLLDDIGLEAALRWYLERQAAAGKMDTRLSVQGLERRPPIGIEITAYRLVQEAVTNIMRHARARHVDVALNATGHELAIRISDDGIGFDPREAMSDAQAGGSLGVIGMAERASLVGGHCEIVSMPGAGSIVLARLPLGSPAAPQG</sequence>
<dbReference type="PROSITE" id="PS50109">
    <property type="entry name" value="HIS_KIN"/>
    <property type="match status" value="1"/>
</dbReference>
<keyword evidence="1" id="KW-0808">Transferase</keyword>
<dbReference type="InterPro" id="IPR005467">
    <property type="entry name" value="His_kinase_dom"/>
</dbReference>
<dbReference type="Gene3D" id="1.20.5.1930">
    <property type="match status" value="1"/>
</dbReference>
<evidence type="ECO:0000256" key="2">
    <source>
        <dbReference type="ARBA" id="ARBA00022777"/>
    </source>
</evidence>
<proteinExistence type="predicted"/>
<organism evidence="6 7">
    <name type="scientific">Tahibacter amnicola</name>
    <dbReference type="NCBI Taxonomy" id="2976241"/>
    <lineage>
        <taxon>Bacteria</taxon>
        <taxon>Pseudomonadati</taxon>
        <taxon>Pseudomonadota</taxon>
        <taxon>Gammaproteobacteria</taxon>
        <taxon>Lysobacterales</taxon>
        <taxon>Rhodanobacteraceae</taxon>
        <taxon>Tahibacter</taxon>
    </lineage>
</organism>
<dbReference type="Gene3D" id="3.30.565.10">
    <property type="entry name" value="Histidine kinase-like ATPase, C-terminal domain"/>
    <property type="match status" value="1"/>
</dbReference>
<keyword evidence="7" id="KW-1185">Reference proteome</keyword>
<name>A0ABY6BBY2_9GAMM</name>
<evidence type="ECO:0000256" key="3">
    <source>
        <dbReference type="ARBA" id="ARBA00023012"/>
    </source>
</evidence>
<evidence type="ECO:0000313" key="6">
    <source>
        <dbReference type="EMBL" id="UXI67322.1"/>
    </source>
</evidence>
<dbReference type="InterPro" id="IPR036890">
    <property type="entry name" value="HATPase_C_sf"/>
</dbReference>
<protein>
    <submittedName>
        <fullName evidence="6">Sensor histidine kinase</fullName>
    </submittedName>
</protein>
<accession>A0ABY6BBY2</accession>
<dbReference type="GO" id="GO:0016301">
    <property type="term" value="F:kinase activity"/>
    <property type="evidence" value="ECO:0007669"/>
    <property type="project" value="UniProtKB-KW"/>
</dbReference>
<dbReference type="Pfam" id="PF07730">
    <property type="entry name" value="HisKA_3"/>
    <property type="match status" value="1"/>
</dbReference>
<reference evidence="6" key="1">
    <citation type="submission" date="2022-09" db="EMBL/GenBank/DDBJ databases">
        <title>Tahibacter sp. nov., isolated from a fresh water.</title>
        <authorList>
            <person name="Baek J.H."/>
            <person name="Lee J.K."/>
            <person name="Kim J.M."/>
            <person name="Jeon C.O."/>
        </authorList>
    </citation>
    <scope>NUCLEOTIDE SEQUENCE</scope>
    <source>
        <strain evidence="6">W38</strain>
    </source>
</reference>
<keyword evidence="3" id="KW-0902">Two-component regulatory system</keyword>
<keyword evidence="4" id="KW-0175">Coiled coil</keyword>
<gene>
    <name evidence="6" type="ORF">N4264_21675</name>
</gene>